<dbReference type="PANTHER" id="PTHR43562:SF3">
    <property type="entry name" value="SODIUM ION_PROTON EXCHANGER (EUROFUNG)"/>
    <property type="match status" value="1"/>
</dbReference>
<keyword evidence="5 11" id="KW-0812">Transmembrane</keyword>
<keyword evidence="3" id="KW-0813">Transport</keyword>
<evidence type="ECO:0000256" key="9">
    <source>
        <dbReference type="ARBA" id="ARBA00023136"/>
    </source>
</evidence>
<evidence type="ECO:0000313" key="14">
    <source>
        <dbReference type="Proteomes" id="UP001595978"/>
    </source>
</evidence>
<feature type="transmembrane region" description="Helical" evidence="11">
    <location>
        <begin position="291"/>
        <end position="313"/>
    </location>
</feature>
<name>A0ABW0R7V9_9BACL</name>
<feature type="transmembrane region" description="Helical" evidence="11">
    <location>
        <begin position="86"/>
        <end position="105"/>
    </location>
</feature>
<reference evidence="14" key="1">
    <citation type="journal article" date="2019" name="Int. J. Syst. Evol. Microbiol.">
        <title>The Global Catalogue of Microorganisms (GCM) 10K type strain sequencing project: providing services to taxonomists for standard genome sequencing and annotation.</title>
        <authorList>
            <consortium name="The Broad Institute Genomics Platform"/>
            <consortium name="The Broad Institute Genome Sequencing Center for Infectious Disease"/>
            <person name="Wu L."/>
            <person name="Ma J."/>
        </authorList>
    </citation>
    <scope>NUCLEOTIDE SEQUENCE [LARGE SCALE GENOMIC DNA]</scope>
    <source>
        <strain evidence="14">CCUG 56331</strain>
    </source>
</reference>
<dbReference type="EMBL" id="JBHSNQ010000009">
    <property type="protein sequence ID" value="MFC5540366.1"/>
    <property type="molecule type" value="Genomic_DNA"/>
</dbReference>
<organism evidence="13 14">
    <name type="scientific">Ureibacillus suwonensis</name>
    <dbReference type="NCBI Taxonomy" id="313007"/>
    <lineage>
        <taxon>Bacteria</taxon>
        <taxon>Bacillati</taxon>
        <taxon>Bacillota</taxon>
        <taxon>Bacilli</taxon>
        <taxon>Bacillales</taxon>
        <taxon>Caryophanaceae</taxon>
        <taxon>Ureibacillus</taxon>
    </lineage>
</organism>
<feature type="transmembrane region" description="Helical" evidence="11">
    <location>
        <begin position="6"/>
        <end position="25"/>
    </location>
</feature>
<evidence type="ECO:0000256" key="4">
    <source>
        <dbReference type="ARBA" id="ARBA00022449"/>
    </source>
</evidence>
<dbReference type="InterPro" id="IPR038770">
    <property type="entry name" value="Na+/solute_symporter_sf"/>
</dbReference>
<feature type="transmembrane region" description="Helical" evidence="11">
    <location>
        <begin position="32"/>
        <end position="50"/>
    </location>
</feature>
<sequence length="387" mass="41201">MDVFDFILQIVLVLLVAKIAGQISLRFGQPSVLGKIIAGIILGPAVLGWIEQTELIHVFSEIGVLLLMFLAGLETDLESLNKNMKAATLVAVLGVVMPIIMGWAASPLFHIPTSEGVFLGLLLAATSVSISVQTLREIGWLNSREGATLLGAAVLDDVIVVILIAVAIGFFMGTDTNIAWVVAQQIIFFIIIYIVGKYIVPKFMHLFGGMQITEPVVTAGLILLFAAAYFADFLGVSGIIGTYFMGVAISRTKYAKEIEHGISPIAYGIFVPFFFINIGLPMSFDGIGDQIVFIIAFSLIAVLSKFIGCGLGAKVCGFGWKSSAGIGAGMISRGEVALILASIGLSGGILSHEFYGAMIVVIIITTLVTPPLLKLIFGKRLETQEDA</sequence>
<evidence type="ECO:0000256" key="2">
    <source>
        <dbReference type="ARBA" id="ARBA00005551"/>
    </source>
</evidence>
<keyword evidence="4" id="KW-0050">Antiport</keyword>
<feature type="transmembrane region" description="Helical" evidence="11">
    <location>
        <begin position="147"/>
        <end position="172"/>
    </location>
</feature>
<keyword evidence="14" id="KW-1185">Reference proteome</keyword>
<dbReference type="Pfam" id="PF00999">
    <property type="entry name" value="Na_H_Exchanger"/>
    <property type="match status" value="1"/>
</dbReference>
<feature type="transmembrane region" description="Helical" evidence="11">
    <location>
        <begin position="178"/>
        <end position="200"/>
    </location>
</feature>
<evidence type="ECO:0000256" key="5">
    <source>
        <dbReference type="ARBA" id="ARBA00022692"/>
    </source>
</evidence>
<dbReference type="Gene3D" id="1.20.1530.20">
    <property type="match status" value="1"/>
</dbReference>
<feature type="transmembrane region" description="Helical" evidence="11">
    <location>
        <begin position="221"/>
        <end position="245"/>
    </location>
</feature>
<evidence type="ECO:0000256" key="8">
    <source>
        <dbReference type="ARBA" id="ARBA00023065"/>
    </source>
</evidence>
<feature type="transmembrane region" description="Helical" evidence="11">
    <location>
        <begin position="354"/>
        <end position="373"/>
    </location>
</feature>
<evidence type="ECO:0000313" key="13">
    <source>
        <dbReference type="EMBL" id="MFC5540366.1"/>
    </source>
</evidence>
<comment type="similarity">
    <text evidence="2">Belongs to the monovalent cation:proton antiporter 2 (CPA2) transporter (TC 2.A.37) family.</text>
</comment>
<gene>
    <name evidence="13" type="ORF">ACFPOH_00965</name>
</gene>
<dbReference type="PANTHER" id="PTHR43562">
    <property type="entry name" value="NAPA-TYPE SODIUM/HYDROGEN ANTIPORTER"/>
    <property type="match status" value="1"/>
</dbReference>
<feature type="domain" description="Cation/H+ exchanger transmembrane" evidence="12">
    <location>
        <begin position="12"/>
        <end position="374"/>
    </location>
</feature>
<accession>A0ABW0R7V9</accession>
<evidence type="ECO:0000259" key="12">
    <source>
        <dbReference type="Pfam" id="PF00999"/>
    </source>
</evidence>
<evidence type="ECO:0000256" key="6">
    <source>
        <dbReference type="ARBA" id="ARBA00022989"/>
    </source>
</evidence>
<comment type="subcellular location">
    <subcellularLocation>
        <location evidence="1">Membrane</location>
        <topology evidence="1">Multi-pass membrane protein</topology>
    </subcellularLocation>
</comment>
<feature type="transmembrane region" description="Helical" evidence="11">
    <location>
        <begin position="56"/>
        <end position="74"/>
    </location>
</feature>
<evidence type="ECO:0000256" key="1">
    <source>
        <dbReference type="ARBA" id="ARBA00004141"/>
    </source>
</evidence>
<keyword evidence="6 11" id="KW-1133">Transmembrane helix</keyword>
<evidence type="ECO:0000256" key="11">
    <source>
        <dbReference type="SAM" id="Phobius"/>
    </source>
</evidence>
<keyword evidence="7" id="KW-0915">Sodium</keyword>
<evidence type="ECO:0000256" key="7">
    <source>
        <dbReference type="ARBA" id="ARBA00023053"/>
    </source>
</evidence>
<dbReference type="RefSeq" id="WP_342469453.1">
    <property type="nucleotide sequence ID" value="NZ_JBHSNQ010000009.1"/>
</dbReference>
<feature type="transmembrane region" description="Helical" evidence="11">
    <location>
        <begin position="265"/>
        <end position="284"/>
    </location>
</feature>
<evidence type="ECO:0000256" key="3">
    <source>
        <dbReference type="ARBA" id="ARBA00022448"/>
    </source>
</evidence>
<keyword evidence="10" id="KW-0739">Sodium transport</keyword>
<dbReference type="InterPro" id="IPR006153">
    <property type="entry name" value="Cation/H_exchanger_TM"/>
</dbReference>
<keyword evidence="9 11" id="KW-0472">Membrane</keyword>
<proteinExistence type="inferred from homology"/>
<protein>
    <submittedName>
        <fullName evidence="13">Cation:proton antiporter</fullName>
    </submittedName>
</protein>
<feature type="transmembrane region" description="Helical" evidence="11">
    <location>
        <begin position="117"/>
        <end position="135"/>
    </location>
</feature>
<comment type="caution">
    <text evidence="13">The sequence shown here is derived from an EMBL/GenBank/DDBJ whole genome shotgun (WGS) entry which is preliminary data.</text>
</comment>
<evidence type="ECO:0000256" key="10">
    <source>
        <dbReference type="ARBA" id="ARBA00023201"/>
    </source>
</evidence>
<dbReference type="Proteomes" id="UP001595978">
    <property type="component" value="Unassembled WGS sequence"/>
</dbReference>
<keyword evidence="8" id="KW-0406">Ion transport</keyword>